<keyword evidence="2" id="KW-1185">Reference proteome</keyword>
<dbReference type="Proteomes" id="UP001148629">
    <property type="component" value="Unassembled WGS sequence"/>
</dbReference>
<name>A0ACC1S4P4_9HYPO</name>
<evidence type="ECO:0000313" key="1">
    <source>
        <dbReference type="EMBL" id="KAJ3532083.1"/>
    </source>
</evidence>
<protein>
    <submittedName>
        <fullName evidence="1">Uncharacterized protein</fullName>
    </submittedName>
</protein>
<organism evidence="1 2">
    <name type="scientific">Fusarium decemcellulare</name>
    <dbReference type="NCBI Taxonomy" id="57161"/>
    <lineage>
        <taxon>Eukaryota</taxon>
        <taxon>Fungi</taxon>
        <taxon>Dikarya</taxon>
        <taxon>Ascomycota</taxon>
        <taxon>Pezizomycotina</taxon>
        <taxon>Sordariomycetes</taxon>
        <taxon>Hypocreomycetidae</taxon>
        <taxon>Hypocreales</taxon>
        <taxon>Nectriaceae</taxon>
        <taxon>Fusarium</taxon>
        <taxon>Fusarium decemcellulare species complex</taxon>
    </lineage>
</organism>
<comment type="caution">
    <text evidence="1">The sequence shown here is derived from an EMBL/GenBank/DDBJ whole genome shotgun (WGS) entry which is preliminary data.</text>
</comment>
<gene>
    <name evidence="1" type="ORF">NM208_g8594</name>
</gene>
<dbReference type="EMBL" id="JANRMS010000995">
    <property type="protein sequence ID" value="KAJ3532083.1"/>
    <property type="molecule type" value="Genomic_DNA"/>
</dbReference>
<proteinExistence type="predicted"/>
<accession>A0ACC1S4P4</accession>
<reference evidence="1" key="1">
    <citation type="submission" date="2022-08" db="EMBL/GenBank/DDBJ databases">
        <title>Genome Sequence of Fusarium decemcellulare.</title>
        <authorList>
            <person name="Buettner E."/>
        </authorList>
    </citation>
    <scope>NUCLEOTIDE SEQUENCE</scope>
    <source>
        <strain evidence="1">Babe19</strain>
    </source>
</reference>
<sequence>MPPGGQRKRKKPAVPIDALADAIRGIVREELQRVRPSEGASLQERHHEEVQVEEAATTRRYGRPGTIRRSEAVQKEMERIPSGFERHELPQSSRKLPYRGLKEYPRYFRVLASQSQSTEGISTAENECLEAFSTLPSLRLNTIKNEGHEERQPKRQRQAGSARHGRLLPYEQCIDLTWR</sequence>
<evidence type="ECO:0000313" key="2">
    <source>
        <dbReference type="Proteomes" id="UP001148629"/>
    </source>
</evidence>